<protein>
    <submittedName>
        <fullName evidence="1">Uncharacterized protein</fullName>
    </submittedName>
</protein>
<dbReference type="Proteomes" id="UP000321886">
    <property type="component" value="Unassembled WGS sequence"/>
</dbReference>
<name>A0A511WNQ1_9BACI</name>
<evidence type="ECO:0000313" key="1">
    <source>
        <dbReference type="EMBL" id="GEN52779.1"/>
    </source>
</evidence>
<comment type="caution">
    <text evidence="1">The sequence shown here is derived from an EMBL/GenBank/DDBJ whole genome shotgun (WGS) entry which is preliminary data.</text>
</comment>
<dbReference type="AlphaFoldDB" id="A0A511WNQ1"/>
<evidence type="ECO:0000313" key="2">
    <source>
        <dbReference type="Proteomes" id="UP000321886"/>
    </source>
</evidence>
<accession>A0A511WNQ1</accession>
<gene>
    <name evidence="1" type="ORF">HFA01_10410</name>
</gene>
<keyword evidence="2" id="KW-1185">Reference proteome</keyword>
<organism evidence="1 2">
    <name type="scientific">Halobacillus faecis</name>
    <dbReference type="NCBI Taxonomy" id="360184"/>
    <lineage>
        <taxon>Bacteria</taxon>
        <taxon>Bacillati</taxon>
        <taxon>Bacillota</taxon>
        <taxon>Bacilli</taxon>
        <taxon>Bacillales</taxon>
        <taxon>Bacillaceae</taxon>
        <taxon>Halobacillus</taxon>
    </lineage>
</organism>
<proteinExistence type="predicted"/>
<sequence>MNSVSAKGKPKIISESTYEVPEAAEKVAMVLDGEWTPLKYLVEIR</sequence>
<reference evidence="1 2" key="1">
    <citation type="submission" date="2019-07" db="EMBL/GenBank/DDBJ databases">
        <title>Whole genome shotgun sequence of Halobacillus faecis NBRC 103569.</title>
        <authorList>
            <person name="Hosoyama A."/>
            <person name="Uohara A."/>
            <person name="Ohji S."/>
            <person name="Ichikawa N."/>
        </authorList>
    </citation>
    <scope>NUCLEOTIDE SEQUENCE [LARGE SCALE GENOMIC DNA]</scope>
    <source>
        <strain evidence="1 2">NBRC 103569</strain>
    </source>
</reference>
<dbReference type="EMBL" id="BJYD01000006">
    <property type="protein sequence ID" value="GEN52779.1"/>
    <property type="molecule type" value="Genomic_DNA"/>
</dbReference>